<feature type="compositionally biased region" description="Pro residues" evidence="1">
    <location>
        <begin position="40"/>
        <end position="51"/>
    </location>
</feature>
<gene>
    <name evidence="2" type="ORF">LTRI10_LOCUS8232</name>
</gene>
<evidence type="ECO:0000256" key="1">
    <source>
        <dbReference type="SAM" id="MobiDB-lite"/>
    </source>
</evidence>
<name>A0AAV2CWX2_9ROSI</name>
<feature type="region of interest" description="Disordered" evidence="1">
    <location>
        <begin position="1"/>
        <end position="88"/>
    </location>
</feature>
<feature type="compositionally biased region" description="Basic and acidic residues" evidence="1">
    <location>
        <begin position="72"/>
        <end position="88"/>
    </location>
</feature>
<organism evidence="2 3">
    <name type="scientific">Linum trigynum</name>
    <dbReference type="NCBI Taxonomy" id="586398"/>
    <lineage>
        <taxon>Eukaryota</taxon>
        <taxon>Viridiplantae</taxon>
        <taxon>Streptophyta</taxon>
        <taxon>Embryophyta</taxon>
        <taxon>Tracheophyta</taxon>
        <taxon>Spermatophyta</taxon>
        <taxon>Magnoliopsida</taxon>
        <taxon>eudicotyledons</taxon>
        <taxon>Gunneridae</taxon>
        <taxon>Pentapetalae</taxon>
        <taxon>rosids</taxon>
        <taxon>fabids</taxon>
        <taxon>Malpighiales</taxon>
        <taxon>Linaceae</taxon>
        <taxon>Linum</taxon>
    </lineage>
</organism>
<reference evidence="2 3" key="1">
    <citation type="submission" date="2024-04" db="EMBL/GenBank/DDBJ databases">
        <authorList>
            <person name="Fracassetti M."/>
        </authorList>
    </citation>
    <scope>NUCLEOTIDE SEQUENCE [LARGE SCALE GENOMIC DNA]</scope>
</reference>
<proteinExistence type="predicted"/>
<dbReference type="EMBL" id="OZ034814">
    <property type="protein sequence ID" value="CAL1360825.1"/>
    <property type="molecule type" value="Genomic_DNA"/>
</dbReference>
<dbReference type="Proteomes" id="UP001497516">
    <property type="component" value="Chromosome 10"/>
</dbReference>
<feature type="compositionally biased region" description="Low complexity" evidence="1">
    <location>
        <begin position="9"/>
        <end position="20"/>
    </location>
</feature>
<protein>
    <submittedName>
        <fullName evidence="2">Uncharacterized protein</fullName>
    </submittedName>
</protein>
<sequence>MSGAPLLNPPAAGQQPMAQQGIGGGVTPRQLGRAATNPSVTPPRVGPPSPPSDFTGESTDGGNDSPAGSRDLNGKERQRYVVRTEGRC</sequence>
<evidence type="ECO:0000313" key="3">
    <source>
        <dbReference type="Proteomes" id="UP001497516"/>
    </source>
</evidence>
<dbReference type="AlphaFoldDB" id="A0AAV2CWX2"/>
<evidence type="ECO:0000313" key="2">
    <source>
        <dbReference type="EMBL" id="CAL1360825.1"/>
    </source>
</evidence>
<keyword evidence="3" id="KW-1185">Reference proteome</keyword>
<accession>A0AAV2CWX2</accession>